<evidence type="ECO:0000313" key="2">
    <source>
        <dbReference type="EMBL" id="KTD75213.1"/>
    </source>
</evidence>
<dbReference type="PROSITE" id="PS51459">
    <property type="entry name" value="FIDO"/>
    <property type="match status" value="1"/>
</dbReference>
<comment type="caution">
    <text evidence="2">The sequence shown here is derived from an EMBL/GenBank/DDBJ whole genome shotgun (WGS) entry which is preliminary data.</text>
</comment>
<evidence type="ECO:0000259" key="1">
    <source>
        <dbReference type="PROSITE" id="PS51459"/>
    </source>
</evidence>
<accession>A0A0W1A1I8</accession>
<evidence type="ECO:0000313" key="3">
    <source>
        <dbReference type="Proteomes" id="UP000054729"/>
    </source>
</evidence>
<dbReference type="InterPro" id="IPR053737">
    <property type="entry name" value="Type_II_TA_Toxin"/>
</dbReference>
<dbReference type="Gene3D" id="1.20.120.1870">
    <property type="entry name" value="Fic/DOC protein, Fido domain"/>
    <property type="match status" value="1"/>
</dbReference>
<dbReference type="Proteomes" id="UP000054729">
    <property type="component" value="Unassembled WGS sequence"/>
</dbReference>
<dbReference type="RefSeq" id="WP_197697712.1">
    <property type="nucleotide sequence ID" value="NZ_LT906442.1"/>
</dbReference>
<name>A0A0W1A1I8_9GAMM</name>
<dbReference type="PATRIC" id="fig|66969.6.peg.3547"/>
<dbReference type="AlphaFoldDB" id="A0A0W1A1I8"/>
<dbReference type="STRING" id="66969.Lwal_3254"/>
<dbReference type="EMBL" id="LNZB01000060">
    <property type="protein sequence ID" value="KTD75213.1"/>
    <property type="molecule type" value="Genomic_DNA"/>
</dbReference>
<dbReference type="Pfam" id="PF02661">
    <property type="entry name" value="Fic"/>
    <property type="match status" value="1"/>
</dbReference>
<dbReference type="InterPro" id="IPR036597">
    <property type="entry name" value="Fido-like_dom_sf"/>
</dbReference>
<sequence length="96" mass="10936">MDSILNNIEQTFGGESLYKTPEEKAAHLLYFIIKDHPFTDGNKRIGSFLFLLYLKSQNFPIKFNENGLIALALLVAESNPNQKDILIRLIVNLLID</sequence>
<organism evidence="2 3">
    <name type="scientific">Legionella waltersii</name>
    <dbReference type="NCBI Taxonomy" id="66969"/>
    <lineage>
        <taxon>Bacteria</taxon>
        <taxon>Pseudomonadati</taxon>
        <taxon>Pseudomonadota</taxon>
        <taxon>Gammaproteobacteria</taxon>
        <taxon>Legionellales</taxon>
        <taxon>Legionellaceae</taxon>
        <taxon>Legionella</taxon>
    </lineage>
</organism>
<proteinExistence type="predicted"/>
<keyword evidence="3" id="KW-1185">Reference proteome</keyword>
<reference evidence="2 3" key="1">
    <citation type="submission" date="2015-11" db="EMBL/GenBank/DDBJ databases">
        <title>Genomic analysis of 38 Legionella species identifies large and diverse effector repertoires.</title>
        <authorList>
            <person name="Burstein D."/>
            <person name="Amaro F."/>
            <person name="Zusman T."/>
            <person name="Lifshitz Z."/>
            <person name="Cohen O."/>
            <person name="Gilbert J.A."/>
            <person name="Pupko T."/>
            <person name="Shuman H.A."/>
            <person name="Segal G."/>
        </authorList>
    </citation>
    <scope>NUCLEOTIDE SEQUENCE [LARGE SCALE GENOMIC DNA]</scope>
    <source>
        <strain evidence="2 3">ATCC 51914</strain>
    </source>
</reference>
<dbReference type="SUPFAM" id="SSF140931">
    <property type="entry name" value="Fic-like"/>
    <property type="match status" value="1"/>
</dbReference>
<gene>
    <name evidence="2" type="ORF">Lwal_3254</name>
</gene>
<feature type="domain" description="Fido" evidence="1">
    <location>
        <begin position="1"/>
        <end position="96"/>
    </location>
</feature>
<dbReference type="InterPro" id="IPR003812">
    <property type="entry name" value="Fido"/>
</dbReference>
<protein>
    <submittedName>
        <fullName evidence="2">Fic/DOC family protein</fullName>
    </submittedName>
</protein>